<evidence type="ECO:0000313" key="1">
    <source>
        <dbReference type="EMBL" id="GBM29667.1"/>
    </source>
</evidence>
<organism evidence="1 2">
    <name type="scientific">Araneus ventricosus</name>
    <name type="common">Orbweaver spider</name>
    <name type="synonym">Epeira ventricosa</name>
    <dbReference type="NCBI Taxonomy" id="182803"/>
    <lineage>
        <taxon>Eukaryota</taxon>
        <taxon>Metazoa</taxon>
        <taxon>Ecdysozoa</taxon>
        <taxon>Arthropoda</taxon>
        <taxon>Chelicerata</taxon>
        <taxon>Arachnida</taxon>
        <taxon>Araneae</taxon>
        <taxon>Araneomorphae</taxon>
        <taxon>Entelegynae</taxon>
        <taxon>Araneoidea</taxon>
        <taxon>Araneidae</taxon>
        <taxon>Araneus</taxon>
    </lineage>
</organism>
<accession>A0A4Y2EMA2</accession>
<dbReference type="AlphaFoldDB" id="A0A4Y2EMA2"/>
<reference evidence="1 2" key="1">
    <citation type="journal article" date="2019" name="Sci. Rep.">
        <title>Orb-weaving spider Araneus ventricosus genome elucidates the spidroin gene catalogue.</title>
        <authorList>
            <person name="Kono N."/>
            <person name="Nakamura H."/>
            <person name="Ohtoshi R."/>
            <person name="Moran D.A.P."/>
            <person name="Shinohara A."/>
            <person name="Yoshida Y."/>
            <person name="Fujiwara M."/>
            <person name="Mori M."/>
            <person name="Tomita M."/>
            <person name="Arakawa K."/>
        </authorList>
    </citation>
    <scope>NUCLEOTIDE SEQUENCE [LARGE SCALE GENOMIC DNA]</scope>
</reference>
<keyword evidence="2" id="KW-1185">Reference proteome</keyword>
<dbReference type="EMBL" id="BGPR01000642">
    <property type="protein sequence ID" value="GBM29667.1"/>
    <property type="molecule type" value="Genomic_DNA"/>
</dbReference>
<evidence type="ECO:0000313" key="2">
    <source>
        <dbReference type="Proteomes" id="UP000499080"/>
    </source>
</evidence>
<protein>
    <submittedName>
        <fullName evidence="1">Uncharacterized protein</fullName>
    </submittedName>
</protein>
<proteinExistence type="predicted"/>
<dbReference type="Proteomes" id="UP000499080">
    <property type="component" value="Unassembled WGS sequence"/>
</dbReference>
<comment type="caution">
    <text evidence="1">The sequence shown here is derived from an EMBL/GenBank/DDBJ whole genome shotgun (WGS) entry which is preliminary data.</text>
</comment>
<name>A0A4Y2EMA2_ARAVE</name>
<gene>
    <name evidence="1" type="ORF">AVEN_203579_1</name>
</gene>
<sequence length="90" mass="10123">MQQAYIYGGSSVGSLTWYRPARKPKPCKQVIVVRFNERHLTLGLKPRSGRPESGKLEELKGDVEENSTTTTQNFMGKLGYSKDSWISSNT</sequence>